<comment type="caution">
    <text evidence="3">The sequence shown here is derived from an EMBL/GenBank/DDBJ whole genome shotgun (WGS) entry which is preliminary data.</text>
</comment>
<dbReference type="PANTHER" id="PTHR10694">
    <property type="entry name" value="LYSINE-SPECIFIC DEMETHYLASE"/>
    <property type="match status" value="1"/>
</dbReference>
<dbReference type="GO" id="GO:0006338">
    <property type="term" value="P:chromatin remodeling"/>
    <property type="evidence" value="ECO:0000318"/>
    <property type="project" value="GO_Central"/>
</dbReference>
<evidence type="ECO:0000256" key="1">
    <source>
        <dbReference type="SAM" id="Phobius"/>
    </source>
</evidence>
<evidence type="ECO:0000313" key="3">
    <source>
        <dbReference type="EMBL" id="PHT82021.1"/>
    </source>
</evidence>
<reference evidence="3 4" key="1">
    <citation type="journal article" date="2014" name="Nat. Genet.">
        <title>Genome sequence of the hot pepper provides insights into the evolution of pungency in Capsicum species.</title>
        <authorList>
            <person name="Kim S."/>
            <person name="Park M."/>
            <person name="Yeom S.I."/>
            <person name="Kim Y.M."/>
            <person name="Lee J.M."/>
            <person name="Lee H.A."/>
            <person name="Seo E."/>
            <person name="Choi J."/>
            <person name="Cheong K."/>
            <person name="Kim K.T."/>
            <person name="Jung K."/>
            <person name="Lee G.W."/>
            <person name="Oh S.K."/>
            <person name="Bae C."/>
            <person name="Kim S.B."/>
            <person name="Lee H.Y."/>
            <person name="Kim S.Y."/>
            <person name="Kim M.S."/>
            <person name="Kang B.C."/>
            <person name="Jo Y.D."/>
            <person name="Yang H.B."/>
            <person name="Jeong H.J."/>
            <person name="Kang W.H."/>
            <person name="Kwon J.K."/>
            <person name="Shin C."/>
            <person name="Lim J.Y."/>
            <person name="Park J.H."/>
            <person name="Huh J.H."/>
            <person name="Kim J.S."/>
            <person name="Kim B.D."/>
            <person name="Cohen O."/>
            <person name="Paran I."/>
            <person name="Suh M.C."/>
            <person name="Lee S.B."/>
            <person name="Kim Y.K."/>
            <person name="Shin Y."/>
            <person name="Noh S.J."/>
            <person name="Park J."/>
            <person name="Seo Y.S."/>
            <person name="Kwon S.Y."/>
            <person name="Kim H.A."/>
            <person name="Park J.M."/>
            <person name="Kim H.J."/>
            <person name="Choi S.B."/>
            <person name="Bosland P.W."/>
            <person name="Reeves G."/>
            <person name="Jo S.H."/>
            <person name="Lee B.W."/>
            <person name="Cho H.T."/>
            <person name="Choi H.S."/>
            <person name="Lee M.S."/>
            <person name="Yu Y."/>
            <person name="Do Choi Y."/>
            <person name="Park B.S."/>
            <person name="van Deynze A."/>
            <person name="Ashrafi H."/>
            <person name="Hill T."/>
            <person name="Kim W.T."/>
            <person name="Pai H.S."/>
            <person name="Ahn H.K."/>
            <person name="Yeam I."/>
            <person name="Giovannoni J.J."/>
            <person name="Rose J.K."/>
            <person name="Sorensen I."/>
            <person name="Lee S.J."/>
            <person name="Kim R.W."/>
            <person name="Choi I.Y."/>
            <person name="Choi B.S."/>
            <person name="Lim J.S."/>
            <person name="Lee Y.H."/>
            <person name="Choi D."/>
        </authorList>
    </citation>
    <scope>NUCLEOTIDE SEQUENCE [LARGE SCALE GENOMIC DNA]</scope>
    <source>
        <strain evidence="4">cv. CM334</strain>
    </source>
</reference>
<name>A0A2G2ZJB7_CAPAN</name>
<dbReference type="STRING" id="4072.A0A2G2ZJB7"/>
<feature type="domain" description="Plant heme peroxidase family profile" evidence="2">
    <location>
        <begin position="48"/>
        <end position="92"/>
    </location>
</feature>
<dbReference type="GO" id="GO:0034647">
    <property type="term" value="F:histone H3K4me/H3K4me2/H3K4me3 demethylase activity"/>
    <property type="evidence" value="ECO:0000318"/>
    <property type="project" value="GO_Central"/>
</dbReference>
<dbReference type="SUPFAM" id="SSF51197">
    <property type="entry name" value="Clavaminate synthase-like"/>
    <property type="match status" value="1"/>
</dbReference>
<dbReference type="Gene3D" id="1.10.520.10">
    <property type="match status" value="1"/>
</dbReference>
<dbReference type="InterPro" id="IPR002016">
    <property type="entry name" value="Haem_peroxidase"/>
</dbReference>
<evidence type="ECO:0000259" key="2">
    <source>
        <dbReference type="PROSITE" id="PS50873"/>
    </source>
</evidence>
<dbReference type="GO" id="GO:0020037">
    <property type="term" value="F:heme binding"/>
    <property type="evidence" value="ECO:0007669"/>
    <property type="project" value="InterPro"/>
</dbReference>
<keyword evidence="1" id="KW-1133">Transmembrane helix</keyword>
<dbReference type="GO" id="GO:0010468">
    <property type="term" value="P:regulation of gene expression"/>
    <property type="evidence" value="ECO:0000318"/>
    <property type="project" value="GO_Central"/>
</dbReference>
<dbReference type="EMBL" id="AYRZ02000005">
    <property type="protein sequence ID" value="PHT82021.1"/>
    <property type="molecule type" value="Genomic_DNA"/>
</dbReference>
<dbReference type="GO" id="GO:0000785">
    <property type="term" value="C:chromatin"/>
    <property type="evidence" value="ECO:0000318"/>
    <property type="project" value="GO_Central"/>
</dbReference>
<keyword evidence="4" id="KW-1185">Reference proteome</keyword>
<keyword evidence="1" id="KW-0812">Transmembrane</keyword>
<dbReference type="Proteomes" id="UP000222542">
    <property type="component" value="Unassembled WGS sequence"/>
</dbReference>
<keyword evidence="1" id="KW-0472">Membrane</keyword>
<dbReference type="PANTHER" id="PTHR10694:SF100">
    <property type="entry name" value="LYSINE-SPECIFIC DEMETHYLASE JMJ16 ISOFORM X1"/>
    <property type="match status" value="1"/>
</dbReference>
<dbReference type="InterPro" id="IPR010255">
    <property type="entry name" value="Haem_peroxidase_sf"/>
</dbReference>
<dbReference type="Gramene" id="PHT82021">
    <property type="protein sequence ID" value="PHT82021"/>
    <property type="gene ID" value="T459_15036"/>
</dbReference>
<accession>A0A2G2ZJB7</accession>
<dbReference type="GO" id="GO:0005634">
    <property type="term" value="C:nucleus"/>
    <property type="evidence" value="ECO:0000318"/>
    <property type="project" value="GO_Central"/>
</dbReference>
<sequence>MLLESQILYRLGKMGASVDIYHKFLKSMIDSLEINLVAVLVSAGRNSEGCDAYLLLDNNIGIVSEKGSNANRNSTRGFNVNDDIKSALEKECVTIRGYPQVATTVLTVTSDHKLTHELVPGMSTNKHELKSILNIALRLWERTEEHHLYLLTYVQFGAPRIFYGVPGSYRCKFEKAVKKHLPQLSAHPRLLHNHDAEFNCGFNYHETVNFAPFEWLPHGQNAVALYRELDRKISISYDKLLLEATAETIRSLGELSRQNKNSRVVRNEVHRGGRGRRNYALIGLPFLFIILGTTALEGANIARYVDYKL</sequence>
<organism evidence="3 4">
    <name type="scientific">Capsicum annuum</name>
    <name type="common">Capsicum pepper</name>
    <dbReference type="NCBI Taxonomy" id="4072"/>
    <lineage>
        <taxon>Eukaryota</taxon>
        <taxon>Viridiplantae</taxon>
        <taxon>Streptophyta</taxon>
        <taxon>Embryophyta</taxon>
        <taxon>Tracheophyta</taxon>
        <taxon>Spermatophyta</taxon>
        <taxon>Magnoliopsida</taxon>
        <taxon>eudicotyledons</taxon>
        <taxon>Gunneridae</taxon>
        <taxon>Pentapetalae</taxon>
        <taxon>asterids</taxon>
        <taxon>lamiids</taxon>
        <taxon>Solanales</taxon>
        <taxon>Solanaceae</taxon>
        <taxon>Solanoideae</taxon>
        <taxon>Capsiceae</taxon>
        <taxon>Capsicum</taxon>
    </lineage>
</organism>
<dbReference type="AlphaFoldDB" id="A0A2G2ZJB7"/>
<dbReference type="PROSITE" id="PS50873">
    <property type="entry name" value="PEROXIDASE_4"/>
    <property type="match status" value="1"/>
</dbReference>
<gene>
    <name evidence="3" type="ORF">T459_15036</name>
</gene>
<dbReference type="Gene3D" id="2.60.120.650">
    <property type="entry name" value="Cupin"/>
    <property type="match status" value="2"/>
</dbReference>
<reference evidence="3 4" key="2">
    <citation type="journal article" date="2017" name="Genome Biol.">
        <title>New reference genome sequences of hot pepper reveal the massive evolution of plant disease-resistance genes by retroduplication.</title>
        <authorList>
            <person name="Kim S."/>
            <person name="Park J."/>
            <person name="Yeom S.I."/>
            <person name="Kim Y.M."/>
            <person name="Seo E."/>
            <person name="Kim K.T."/>
            <person name="Kim M.S."/>
            <person name="Lee J.M."/>
            <person name="Cheong K."/>
            <person name="Shin H.S."/>
            <person name="Kim S.B."/>
            <person name="Han K."/>
            <person name="Lee J."/>
            <person name="Park M."/>
            <person name="Lee H.A."/>
            <person name="Lee H.Y."/>
            <person name="Lee Y."/>
            <person name="Oh S."/>
            <person name="Lee J.H."/>
            <person name="Choi E."/>
            <person name="Choi E."/>
            <person name="Lee S.E."/>
            <person name="Jeon J."/>
            <person name="Kim H."/>
            <person name="Choi G."/>
            <person name="Song H."/>
            <person name="Lee J."/>
            <person name="Lee S.C."/>
            <person name="Kwon J.K."/>
            <person name="Lee H.Y."/>
            <person name="Koo N."/>
            <person name="Hong Y."/>
            <person name="Kim R.W."/>
            <person name="Kang W.H."/>
            <person name="Huh J.H."/>
            <person name="Kang B.C."/>
            <person name="Yang T.J."/>
            <person name="Lee Y.H."/>
            <person name="Bennetzen J.L."/>
            <person name="Choi D."/>
        </authorList>
    </citation>
    <scope>NUCLEOTIDE SEQUENCE [LARGE SCALE GENOMIC DNA]</scope>
    <source>
        <strain evidence="4">cv. CM334</strain>
    </source>
</reference>
<protein>
    <recommendedName>
        <fullName evidence="2">Plant heme peroxidase family profile domain-containing protein</fullName>
    </recommendedName>
</protein>
<evidence type="ECO:0000313" key="4">
    <source>
        <dbReference type="Proteomes" id="UP000222542"/>
    </source>
</evidence>
<dbReference type="SUPFAM" id="SSF48113">
    <property type="entry name" value="Heme-dependent peroxidases"/>
    <property type="match status" value="1"/>
</dbReference>
<feature type="transmembrane region" description="Helical" evidence="1">
    <location>
        <begin position="279"/>
        <end position="302"/>
    </location>
</feature>
<proteinExistence type="predicted"/>
<dbReference type="GO" id="GO:0006979">
    <property type="term" value="P:response to oxidative stress"/>
    <property type="evidence" value="ECO:0007669"/>
    <property type="project" value="InterPro"/>
</dbReference>
<dbReference type="GO" id="GO:0004601">
    <property type="term" value="F:peroxidase activity"/>
    <property type="evidence" value="ECO:0007669"/>
    <property type="project" value="InterPro"/>
</dbReference>